<dbReference type="GO" id="GO:0004672">
    <property type="term" value="F:protein kinase activity"/>
    <property type="evidence" value="ECO:0007669"/>
    <property type="project" value="InterPro"/>
</dbReference>
<dbReference type="Pfam" id="PF00498">
    <property type="entry name" value="FHA"/>
    <property type="match status" value="1"/>
</dbReference>
<feature type="compositionally biased region" description="Polar residues" evidence="4">
    <location>
        <begin position="957"/>
        <end position="966"/>
    </location>
</feature>
<comment type="similarity">
    <text evidence="1">Belongs to the protein kinase superfamily. CAMK Ser/Thr protein kinase family. CHEK2 subfamily.</text>
</comment>
<keyword evidence="9" id="KW-1185">Reference proteome</keyword>
<feature type="compositionally biased region" description="Polar residues" evidence="4">
    <location>
        <begin position="408"/>
        <end position="417"/>
    </location>
</feature>
<evidence type="ECO:0000256" key="2">
    <source>
        <dbReference type="ARBA" id="ARBA00022741"/>
    </source>
</evidence>
<proteinExistence type="inferred from homology"/>
<evidence type="ECO:0000313" key="9">
    <source>
        <dbReference type="Proteomes" id="UP000310158"/>
    </source>
</evidence>
<dbReference type="GO" id="GO:0005524">
    <property type="term" value="F:ATP binding"/>
    <property type="evidence" value="ECO:0007669"/>
    <property type="project" value="UniProtKB-KW"/>
</dbReference>
<dbReference type="Gene3D" id="1.10.510.10">
    <property type="entry name" value="Transferase(Phosphotransferase) domain 1"/>
    <property type="match status" value="1"/>
</dbReference>
<feature type="transmembrane region" description="Helical" evidence="5">
    <location>
        <begin position="63"/>
        <end position="80"/>
    </location>
</feature>
<dbReference type="AlphaFoldDB" id="A0A4S4LQ43"/>
<protein>
    <recommendedName>
        <fullName evidence="10">Aurora kinase</fullName>
    </recommendedName>
</protein>
<keyword evidence="2" id="KW-0547">Nucleotide-binding</keyword>
<dbReference type="SMART" id="SM00220">
    <property type="entry name" value="S_TKc"/>
    <property type="match status" value="1"/>
</dbReference>
<feature type="region of interest" description="Disordered" evidence="4">
    <location>
        <begin position="952"/>
        <end position="1051"/>
    </location>
</feature>
<dbReference type="EMBL" id="SGPL01000308">
    <property type="protein sequence ID" value="THH14027.1"/>
    <property type="molecule type" value="Genomic_DNA"/>
</dbReference>
<dbReference type="PANTHER" id="PTHR24347">
    <property type="entry name" value="SERINE/THREONINE-PROTEIN KINASE"/>
    <property type="match status" value="1"/>
</dbReference>
<dbReference type="Pfam" id="PF00069">
    <property type="entry name" value="Pkinase"/>
    <property type="match status" value="1"/>
</dbReference>
<feature type="domain" description="FHA" evidence="6">
    <location>
        <begin position="453"/>
        <end position="506"/>
    </location>
</feature>
<evidence type="ECO:0000259" key="6">
    <source>
        <dbReference type="PROSITE" id="PS50006"/>
    </source>
</evidence>
<sequence>MSKIDATRHHPSIISPFSTTTISPALTPEYIHTSRPPLNALDSGTFVSTTCYSTIMPVRLSRTTLVIVLTFGLLIFWFFSRLHFHPASPPFFRGFYPPGALRAWLKEEDARYMQAVNERQDLIVKWGPSARQIDPYPSHGEFYTIWDFFIPAFQCPHRVQRLGTLGDGGKWVCGMDRVARKDNCVIYSVGINDESSFEAALLNRAPNCQVWGYDFSVDSFGPEIEEVPDLKRRAHFHSWALGGEDKNSETDNPKMYTLQTLMAMNGHDFIDILKIDIEGAEFESLAALIESYTPSTPDVPTVLPFGQLQIEIHARHGHERFSEFANWCATTSHPPPINRRTRPRPAFQFLSSSSNPSSHFQACFSDNSRPLRPSIEAFKMMPAPPAPAPAQQQIGGPAVPPEEEHYQETQSTQQASQYSDDISMDAHLFGCLQPCNSQSGLPRVDLWRNHPTYTIGRAPASNDIAFPGLKISSTHCQIRWDGTDRDGGVIVLDNSTNGTWINGSRLEKNIARILHDGNEIAFGTPVPQHKADLAAQDYRTYSYYIRALVSHDLILFLHVISQATYIVTWQQDKLGSFATVMRAMSRETGEWWAVKIIHGTRVRNTQHDKKLSAFGREINILEDLDHPNICRLKEVFLAENAESDIYLVLELVEGGDLLDYILGRQGLSELMAKHLTRQLCDALAYIHSKGITHRDLKPENVLLTKDDPPVVKVADFGLAKAVDSLTMLKTMCGTPSYLAPEVVSQENSEGYDHLVDSWSVGVIVFSMITNTAPFIESDCPDLKTRILERSIDWGTLTATGASDQARNFIRRLLDVNPRTRMSMASALEHPWLAASPETANEPETKSEGDWRLPSVSEDLSMLSATPSADPMPVDNAATAEGDDAKENGNGNGNDRDHDHHEKVEQGDSIYGAIHNLNINASQQIASQTPGATSSNFGTPARLQRRSQVLALEEEQAPPSSQMNSWSLVPRPEDPEASTSRGEKRKSPGRKNQPAPLEKIQEGEVSPPAKRGRRSPNEMDVSPVMQRPTRATRAGKQKEQQPVRRSTRNTRK</sequence>
<evidence type="ECO:0000256" key="1">
    <source>
        <dbReference type="ARBA" id="ARBA00005575"/>
    </source>
</evidence>
<dbReference type="FunFam" id="1.10.510.10:FF:000571">
    <property type="entry name" value="Maternal embryonic leucine zipper kinase"/>
    <property type="match status" value="1"/>
</dbReference>
<dbReference type="PROSITE" id="PS50011">
    <property type="entry name" value="PROTEIN_KINASE_DOM"/>
    <property type="match status" value="1"/>
</dbReference>
<gene>
    <name evidence="8" type="ORF">EW146_g6259</name>
</gene>
<keyword evidence="3" id="KW-0067">ATP-binding</keyword>
<dbReference type="InterPro" id="IPR000719">
    <property type="entry name" value="Prot_kinase_dom"/>
</dbReference>
<keyword evidence="5" id="KW-0812">Transmembrane</keyword>
<keyword evidence="5" id="KW-0472">Membrane</keyword>
<evidence type="ECO:0000259" key="7">
    <source>
        <dbReference type="PROSITE" id="PS50011"/>
    </source>
</evidence>
<dbReference type="InterPro" id="IPR008271">
    <property type="entry name" value="Ser/Thr_kinase_AS"/>
</dbReference>
<dbReference type="SUPFAM" id="SSF56112">
    <property type="entry name" value="Protein kinase-like (PK-like)"/>
    <property type="match status" value="1"/>
</dbReference>
<dbReference type="PROSITE" id="PS50006">
    <property type="entry name" value="FHA_DOMAIN"/>
    <property type="match status" value="1"/>
</dbReference>
<dbReference type="InterPro" id="IPR008984">
    <property type="entry name" value="SMAD_FHA_dom_sf"/>
</dbReference>
<dbReference type="OrthoDB" id="10252171at2759"/>
<feature type="region of interest" description="Disordered" evidence="4">
    <location>
        <begin position="832"/>
        <end position="900"/>
    </location>
</feature>
<comment type="caution">
    <text evidence="8">The sequence shown here is derived from an EMBL/GenBank/DDBJ whole genome shotgun (WGS) entry which is preliminary data.</text>
</comment>
<dbReference type="InterPro" id="IPR011009">
    <property type="entry name" value="Kinase-like_dom_sf"/>
</dbReference>
<evidence type="ECO:0000313" key="8">
    <source>
        <dbReference type="EMBL" id="THH14027.1"/>
    </source>
</evidence>
<dbReference type="Pfam" id="PF13383">
    <property type="entry name" value="Methyltransf_22"/>
    <property type="match status" value="1"/>
</dbReference>
<evidence type="ECO:0000256" key="5">
    <source>
        <dbReference type="SAM" id="Phobius"/>
    </source>
</evidence>
<dbReference type="InterPro" id="IPR025714">
    <property type="entry name" value="Methyltranfer_dom"/>
</dbReference>
<name>A0A4S4LQ43_9AGAM</name>
<evidence type="ECO:0008006" key="10">
    <source>
        <dbReference type="Google" id="ProtNLM"/>
    </source>
</evidence>
<feature type="region of interest" description="Disordered" evidence="4">
    <location>
        <begin position="382"/>
        <end position="417"/>
    </location>
</feature>
<reference evidence="8 9" key="1">
    <citation type="submission" date="2019-02" db="EMBL/GenBank/DDBJ databases">
        <title>Genome sequencing of the rare red list fungi Bondarzewia mesenterica.</title>
        <authorList>
            <person name="Buettner E."/>
            <person name="Kellner H."/>
        </authorList>
    </citation>
    <scope>NUCLEOTIDE SEQUENCE [LARGE SCALE GENOMIC DNA]</scope>
    <source>
        <strain evidence="8 9">DSM 108281</strain>
    </source>
</reference>
<dbReference type="Proteomes" id="UP000310158">
    <property type="component" value="Unassembled WGS sequence"/>
</dbReference>
<dbReference type="Gene3D" id="3.30.200.20">
    <property type="entry name" value="Phosphorylase Kinase, domain 1"/>
    <property type="match status" value="1"/>
</dbReference>
<dbReference type="Gene3D" id="2.60.200.20">
    <property type="match status" value="1"/>
</dbReference>
<keyword evidence="5" id="KW-1133">Transmembrane helix</keyword>
<dbReference type="InterPro" id="IPR000253">
    <property type="entry name" value="FHA_dom"/>
</dbReference>
<feature type="domain" description="Protein kinase" evidence="7">
    <location>
        <begin position="566"/>
        <end position="832"/>
    </location>
</feature>
<evidence type="ECO:0000256" key="4">
    <source>
        <dbReference type="SAM" id="MobiDB-lite"/>
    </source>
</evidence>
<dbReference type="SUPFAM" id="SSF49879">
    <property type="entry name" value="SMAD/FHA domain"/>
    <property type="match status" value="1"/>
</dbReference>
<accession>A0A4S4LQ43</accession>
<dbReference type="SMART" id="SM00240">
    <property type="entry name" value="FHA"/>
    <property type="match status" value="1"/>
</dbReference>
<evidence type="ECO:0000256" key="3">
    <source>
        <dbReference type="ARBA" id="ARBA00022840"/>
    </source>
</evidence>
<dbReference type="PROSITE" id="PS00108">
    <property type="entry name" value="PROTEIN_KINASE_ST"/>
    <property type="match status" value="1"/>
</dbReference>
<organism evidence="8 9">
    <name type="scientific">Bondarzewia mesenterica</name>
    <dbReference type="NCBI Taxonomy" id="1095465"/>
    <lineage>
        <taxon>Eukaryota</taxon>
        <taxon>Fungi</taxon>
        <taxon>Dikarya</taxon>
        <taxon>Basidiomycota</taxon>
        <taxon>Agaricomycotina</taxon>
        <taxon>Agaricomycetes</taxon>
        <taxon>Russulales</taxon>
        <taxon>Bondarzewiaceae</taxon>
        <taxon>Bondarzewia</taxon>
    </lineage>
</organism>